<evidence type="ECO:0000313" key="3">
    <source>
        <dbReference type="EMBL" id="BCZ46148.1"/>
    </source>
</evidence>
<evidence type="ECO:0000256" key="1">
    <source>
        <dbReference type="SAM" id="Coils"/>
    </source>
</evidence>
<proteinExistence type="predicted"/>
<protein>
    <recommendedName>
        <fullName evidence="2">DISARM protein DrmE C-terminal domain-containing protein</fullName>
    </recommendedName>
</protein>
<keyword evidence="1" id="KW-0175">Coiled coil</keyword>
<keyword evidence="4" id="KW-1185">Reference proteome</keyword>
<feature type="domain" description="DISARM protein DrmE C-terminal" evidence="2">
    <location>
        <begin position="425"/>
        <end position="596"/>
    </location>
</feature>
<dbReference type="EMBL" id="AP024849">
    <property type="protein sequence ID" value="BCZ46148.1"/>
    <property type="molecule type" value="Genomic_DNA"/>
</dbReference>
<organism evidence="3 4">
    <name type="scientific">Clostridium gelidum</name>
    <dbReference type="NCBI Taxonomy" id="704125"/>
    <lineage>
        <taxon>Bacteria</taxon>
        <taxon>Bacillati</taxon>
        <taxon>Bacillota</taxon>
        <taxon>Clostridia</taxon>
        <taxon>Eubacteriales</taxon>
        <taxon>Clostridiaceae</taxon>
        <taxon>Clostridium</taxon>
    </lineage>
</organism>
<dbReference type="Proteomes" id="UP000824633">
    <property type="component" value="Chromosome"/>
</dbReference>
<dbReference type="InterPro" id="IPR056666">
    <property type="entry name" value="DrmE_C"/>
</dbReference>
<evidence type="ECO:0000259" key="2">
    <source>
        <dbReference type="Pfam" id="PF24957"/>
    </source>
</evidence>
<dbReference type="InterPro" id="IPR049794">
    <property type="entry name" value="DrmE"/>
</dbReference>
<name>A0ABN6IZ16_9CLOT</name>
<sequence length="648" mass="76973">MAYCLSEDNYYYFRGNSSKQEPIIKFTSKIYNAKDIVKKNKKINSVVVLQKKINREDLDDISYISDRSNISKTRLLLQPLEIEHYIDENFIKEKFNIVNINEEFFENISPQDINILNKQEYRLIKNYVNATEKYITIKDCNQDIYKKNILKKCRSLINIFADNNKIIKFVINARTLSKRLSCMIMPLLEYENFYEKKNLKQYTIKSILKELQTFCESEFMDSLSKDSKNIINDIYDNCLSFYDREIKTNNKWRELETVIRLTKNQKTGIIVENKNIRRAFRKYFGIRYPLKNNILIESINSIKDSVFERVVYTSRLDDNYYWNYKILNSSNNIYILSRNEKNNIKYLKRKYLNFIRGTNILEIVQDDNILNEEKNYDDRILVEELEAADENNLNNELERLIATSYIPIQQNTESNQSSTICEVVLAFKSGERAFITPQYEAYVLNESREELINKKPKNIEKGDILLFVEEIGKDLIDKIMLDLMNVEEIKNKYEEDYNMVNQWKSELIEYINVNKITYRQLELELKNRSISRCGASIRSWLVNTVVGPQDEDVLRVLGEITSIEVLLNKHTQCYEACSNIRKFQVHIRKAIARCILKSSINEERDDLDLLIRNRIEETIKYIKKVEVQNIYLVNKEIPVYLANKVIEE</sequence>
<dbReference type="NCBIfam" id="NF038316">
    <property type="entry name" value="DrmE_fam"/>
    <property type="match status" value="1"/>
</dbReference>
<dbReference type="Pfam" id="PF24957">
    <property type="entry name" value="DrmE_C"/>
    <property type="match status" value="1"/>
</dbReference>
<accession>A0ABN6IZ16</accession>
<evidence type="ECO:0000313" key="4">
    <source>
        <dbReference type="Proteomes" id="UP000824633"/>
    </source>
</evidence>
<gene>
    <name evidence="3" type="ORF">psyc5s11_22150</name>
</gene>
<feature type="coiled-coil region" evidence="1">
    <location>
        <begin position="476"/>
        <end position="506"/>
    </location>
</feature>
<reference evidence="4" key="1">
    <citation type="submission" date="2021-07" db="EMBL/GenBank/DDBJ databases">
        <title>Complete genome sequencing of a Clostridium isolate.</title>
        <authorList>
            <person name="Ueki A."/>
            <person name="Tonouchi A."/>
        </authorList>
    </citation>
    <scope>NUCLEOTIDE SEQUENCE [LARGE SCALE GENOMIC DNA]</scope>
    <source>
        <strain evidence="4">C5S11</strain>
    </source>
</reference>